<proteinExistence type="predicted"/>
<organism evidence="1 2">
    <name type="scientific">Trichinella papuae</name>
    <dbReference type="NCBI Taxonomy" id="268474"/>
    <lineage>
        <taxon>Eukaryota</taxon>
        <taxon>Metazoa</taxon>
        <taxon>Ecdysozoa</taxon>
        <taxon>Nematoda</taxon>
        <taxon>Enoplea</taxon>
        <taxon>Dorylaimia</taxon>
        <taxon>Trichinellida</taxon>
        <taxon>Trichinellidae</taxon>
        <taxon>Trichinella</taxon>
    </lineage>
</organism>
<dbReference type="Proteomes" id="UP000054843">
    <property type="component" value="Unassembled WGS sequence"/>
</dbReference>
<evidence type="ECO:0000313" key="1">
    <source>
        <dbReference type="EMBL" id="KRZ69212.1"/>
    </source>
</evidence>
<name>A0A0V1MC01_9BILA</name>
<dbReference type="OrthoDB" id="5917049at2759"/>
<protein>
    <submittedName>
        <fullName evidence="1">Uncharacterized protein</fullName>
    </submittedName>
</protein>
<keyword evidence="2" id="KW-1185">Reference proteome</keyword>
<evidence type="ECO:0000313" key="2">
    <source>
        <dbReference type="Proteomes" id="UP000054843"/>
    </source>
</evidence>
<reference evidence="1 2" key="1">
    <citation type="submission" date="2015-01" db="EMBL/GenBank/DDBJ databases">
        <title>Evolution of Trichinella species and genotypes.</title>
        <authorList>
            <person name="Korhonen P.K."/>
            <person name="Edoardo P."/>
            <person name="Giuseppe L.R."/>
            <person name="Gasser R.B."/>
        </authorList>
    </citation>
    <scope>NUCLEOTIDE SEQUENCE [LARGE SCALE GENOMIC DNA]</scope>
    <source>
        <strain evidence="1">ISS1980</strain>
    </source>
</reference>
<accession>A0A0V1MC01</accession>
<dbReference type="AlphaFoldDB" id="A0A0V1MC01"/>
<gene>
    <name evidence="1" type="ORF">T10_5759</name>
</gene>
<dbReference type="EMBL" id="JYDO01000142">
    <property type="protein sequence ID" value="KRZ69212.1"/>
    <property type="molecule type" value="Genomic_DNA"/>
</dbReference>
<comment type="caution">
    <text evidence="1">The sequence shown here is derived from an EMBL/GenBank/DDBJ whole genome shotgun (WGS) entry which is preliminary data.</text>
</comment>
<sequence length="497" mass="56480">MDSKQIAFTINGNEEFQLLFKRPENDSTNLNHSKNKVHVRMVHDGSKQMNRKVINIIFKNCTSLCISVNQRLSNVIFSHTDGCQGKVVDLVNVPYFVNQKALQTLVKENSYSSYANAKHLLRQEALSKMPTAVKSERYVKKKRHLETLYVTSEKKITPFYNVEAKKESGNESIAYEAIIILGKQMKKTTAAYNVDQQNVKLLMNFQIVLDLALSENIIPMYYELSSSNNAQETENHQYILILEKYGNFYGTGSSKADALEDAAGQALSSDVLKNKMKNLPGIVVAADDPSIDFGFESDFDIAVYLSNQSNLSYKYISKYDEQHGMYSGELYIGDEFSAKCRSVAYENCRSACGKFSLLKLKQWLPNLRWYACLLPNKRHKTRLLNQISANYEKMRKPGISKLIYRKNNNVNYLETILKVHKVNFTMTVSKGDLEVHIARCKVEKNGFSLIAEVVQKTQRDALELSAFTALEILLYSNMFPDVGNTIRSTLLKADPSV</sequence>